<proteinExistence type="predicted"/>
<feature type="chain" id="PRO_5040115403" description="C-type lectin domain-containing protein" evidence="1">
    <location>
        <begin position="18"/>
        <end position="129"/>
    </location>
</feature>
<dbReference type="OrthoDB" id="5858677at2759"/>
<protein>
    <recommendedName>
        <fullName evidence="4">C-type lectin domain-containing protein</fullName>
    </recommendedName>
</protein>
<feature type="signal peptide" evidence="1">
    <location>
        <begin position="1"/>
        <end position="17"/>
    </location>
</feature>
<sequence length="129" mass="14491">MLWCSVALLALFASVQGRAVNISNTWVLPEEGFPVFYRYFRDRISWYEADAVCQFHHANLVTELHRYEAKAGCYSLVFRSLFLLVKDSVNLLSLFPCVRTPEGITSTGSLARDHAAGVTASRRLCDSTP</sequence>
<reference evidence="2" key="1">
    <citation type="submission" date="2021-12" db="EMBL/GenBank/DDBJ databases">
        <authorList>
            <person name="King R."/>
        </authorList>
    </citation>
    <scope>NUCLEOTIDE SEQUENCE</scope>
</reference>
<evidence type="ECO:0008006" key="4">
    <source>
        <dbReference type="Google" id="ProtNLM"/>
    </source>
</evidence>
<dbReference type="InterPro" id="IPR016187">
    <property type="entry name" value="CTDL_fold"/>
</dbReference>
<accession>A0A9N8KUG5</accession>
<keyword evidence="1" id="KW-0732">Signal</keyword>
<name>A0A9N8KUG5_CHRIL</name>
<evidence type="ECO:0000313" key="3">
    <source>
        <dbReference type="Proteomes" id="UP001154114"/>
    </source>
</evidence>
<keyword evidence="3" id="KW-1185">Reference proteome</keyword>
<dbReference type="EMBL" id="LR824007">
    <property type="protein sequence ID" value="CAD0195981.1"/>
    <property type="molecule type" value="Genomic_DNA"/>
</dbReference>
<gene>
    <name evidence="2" type="ORF">CINC_LOCUS10276</name>
</gene>
<organism evidence="2 3">
    <name type="scientific">Chrysodeixis includens</name>
    <name type="common">Soybean looper</name>
    <name type="synonym">Pseudoplusia includens</name>
    <dbReference type="NCBI Taxonomy" id="689277"/>
    <lineage>
        <taxon>Eukaryota</taxon>
        <taxon>Metazoa</taxon>
        <taxon>Ecdysozoa</taxon>
        <taxon>Arthropoda</taxon>
        <taxon>Hexapoda</taxon>
        <taxon>Insecta</taxon>
        <taxon>Pterygota</taxon>
        <taxon>Neoptera</taxon>
        <taxon>Endopterygota</taxon>
        <taxon>Lepidoptera</taxon>
        <taxon>Glossata</taxon>
        <taxon>Ditrysia</taxon>
        <taxon>Noctuoidea</taxon>
        <taxon>Noctuidae</taxon>
        <taxon>Plusiinae</taxon>
        <taxon>Chrysodeixis</taxon>
    </lineage>
</organism>
<dbReference type="AlphaFoldDB" id="A0A9N8KUG5"/>
<dbReference type="SUPFAM" id="SSF56436">
    <property type="entry name" value="C-type lectin-like"/>
    <property type="match status" value="1"/>
</dbReference>
<dbReference type="Proteomes" id="UP001154114">
    <property type="component" value="Chromosome 4"/>
</dbReference>
<dbReference type="CDD" id="cd00037">
    <property type="entry name" value="CLECT"/>
    <property type="match status" value="1"/>
</dbReference>
<evidence type="ECO:0000256" key="1">
    <source>
        <dbReference type="SAM" id="SignalP"/>
    </source>
</evidence>
<evidence type="ECO:0000313" key="2">
    <source>
        <dbReference type="EMBL" id="CAD0195981.1"/>
    </source>
</evidence>